<feature type="transmembrane region" description="Helical" evidence="5">
    <location>
        <begin position="138"/>
        <end position="156"/>
    </location>
</feature>
<dbReference type="PROSITE" id="PS50089">
    <property type="entry name" value="ZF_RING_2"/>
    <property type="match status" value="1"/>
</dbReference>
<feature type="transmembrane region" description="Helical" evidence="5">
    <location>
        <begin position="73"/>
        <end position="94"/>
    </location>
</feature>
<dbReference type="EMBL" id="JARBHA010000009">
    <property type="protein sequence ID" value="KAJ9692456.1"/>
    <property type="molecule type" value="Genomic_DNA"/>
</dbReference>
<name>A0AA39DPM1_VITRO</name>
<feature type="transmembrane region" description="Helical" evidence="5">
    <location>
        <begin position="42"/>
        <end position="61"/>
    </location>
</feature>
<sequence length="283" mass="31221">MANQNYGDEQHTIDIEDIPQIPTNQNSSTSSHVHSLDSGLCISVQLILTVTQVVASLVVLWVCMAQEHRYPKLFTWVMGYASGCALMLPLLYFRYQAEKLFIVVRFFKMTLSCFFLVWLVLGIVWIPGALFSSDADATLLETLCLVLFVSGCSVYAMPGMRFASFCLFLPWLICATLVSPQEKPKGATPESINELPTYKFKSKENGRGEGGVLAAGTIKERTLSGEDAVCCICLGQYADNEELRELPCCSHFFHAECVDQWLKIKARCPLCQSELGGAGGSAT</sequence>
<proteinExistence type="predicted"/>
<comment type="caution">
    <text evidence="7">The sequence shown here is derived from an EMBL/GenBank/DDBJ whole genome shotgun (WGS) entry which is preliminary data.</text>
</comment>
<dbReference type="SUPFAM" id="SSF57850">
    <property type="entry name" value="RING/U-box"/>
    <property type="match status" value="1"/>
</dbReference>
<dbReference type="Gene3D" id="3.30.40.10">
    <property type="entry name" value="Zinc/RING finger domain, C3HC4 (zinc finger)"/>
    <property type="match status" value="1"/>
</dbReference>
<evidence type="ECO:0000256" key="3">
    <source>
        <dbReference type="ARBA" id="ARBA00022833"/>
    </source>
</evidence>
<feature type="domain" description="RING-type" evidence="6">
    <location>
        <begin position="230"/>
        <end position="272"/>
    </location>
</feature>
<keyword evidence="2 4" id="KW-0863">Zinc-finger</keyword>
<organism evidence="7 8">
    <name type="scientific">Vitis rotundifolia</name>
    <name type="common">Muscadine grape</name>
    <dbReference type="NCBI Taxonomy" id="103349"/>
    <lineage>
        <taxon>Eukaryota</taxon>
        <taxon>Viridiplantae</taxon>
        <taxon>Streptophyta</taxon>
        <taxon>Embryophyta</taxon>
        <taxon>Tracheophyta</taxon>
        <taxon>Spermatophyta</taxon>
        <taxon>Magnoliopsida</taxon>
        <taxon>eudicotyledons</taxon>
        <taxon>Gunneridae</taxon>
        <taxon>Pentapetalae</taxon>
        <taxon>rosids</taxon>
        <taxon>Vitales</taxon>
        <taxon>Vitaceae</taxon>
        <taxon>Viteae</taxon>
        <taxon>Vitis</taxon>
    </lineage>
</organism>
<keyword evidence="5" id="KW-1133">Transmembrane helix</keyword>
<evidence type="ECO:0000256" key="4">
    <source>
        <dbReference type="PROSITE-ProRule" id="PRU00175"/>
    </source>
</evidence>
<dbReference type="SMART" id="SM00744">
    <property type="entry name" value="RINGv"/>
    <property type="match status" value="1"/>
</dbReference>
<keyword evidence="5" id="KW-0812">Transmembrane</keyword>
<evidence type="ECO:0000313" key="7">
    <source>
        <dbReference type="EMBL" id="KAJ9692456.1"/>
    </source>
</evidence>
<gene>
    <name evidence="7" type="ORF">PVL29_011493</name>
</gene>
<evidence type="ECO:0000259" key="6">
    <source>
        <dbReference type="PROSITE" id="PS50089"/>
    </source>
</evidence>
<feature type="transmembrane region" description="Helical" evidence="5">
    <location>
        <begin position="106"/>
        <end position="126"/>
    </location>
</feature>
<keyword evidence="8" id="KW-1185">Reference proteome</keyword>
<evidence type="ECO:0000256" key="2">
    <source>
        <dbReference type="ARBA" id="ARBA00022771"/>
    </source>
</evidence>
<dbReference type="Proteomes" id="UP001168098">
    <property type="component" value="Unassembled WGS sequence"/>
</dbReference>
<evidence type="ECO:0000256" key="5">
    <source>
        <dbReference type="SAM" id="Phobius"/>
    </source>
</evidence>
<keyword evidence="5" id="KW-0472">Membrane</keyword>
<dbReference type="CDD" id="cd16461">
    <property type="entry name" value="RING-H2_EL5-like"/>
    <property type="match status" value="1"/>
</dbReference>
<keyword evidence="3" id="KW-0862">Zinc</keyword>
<keyword evidence="1" id="KW-0479">Metal-binding</keyword>
<evidence type="ECO:0000256" key="1">
    <source>
        <dbReference type="ARBA" id="ARBA00022723"/>
    </source>
</evidence>
<reference evidence="7 8" key="1">
    <citation type="journal article" date="2023" name="BMC Biotechnol.">
        <title>Vitis rotundifolia cv Carlos genome sequencing.</title>
        <authorList>
            <person name="Huff M."/>
            <person name="Hulse-Kemp A."/>
            <person name="Scheffler B."/>
            <person name="Youngblood R."/>
            <person name="Simpson S."/>
            <person name="Babiker E."/>
            <person name="Staton M."/>
        </authorList>
    </citation>
    <scope>NUCLEOTIDE SEQUENCE [LARGE SCALE GENOMIC DNA]</scope>
    <source>
        <tissue evidence="7">Leaf</tissue>
    </source>
</reference>
<dbReference type="InterPro" id="IPR001841">
    <property type="entry name" value="Znf_RING"/>
</dbReference>
<dbReference type="Pfam" id="PF13639">
    <property type="entry name" value="zf-RING_2"/>
    <property type="match status" value="1"/>
</dbReference>
<dbReference type="PANTHER" id="PTHR46225">
    <property type="entry name" value="C3H4 TYPE ZINC FINGER PROTEIN"/>
    <property type="match status" value="1"/>
</dbReference>
<dbReference type="InterPro" id="IPR011016">
    <property type="entry name" value="Znf_RING-CH"/>
</dbReference>
<dbReference type="SMART" id="SM00184">
    <property type="entry name" value="RING"/>
    <property type="match status" value="1"/>
</dbReference>
<dbReference type="AlphaFoldDB" id="A0AA39DPM1"/>
<protein>
    <recommendedName>
        <fullName evidence="6">RING-type domain-containing protein</fullName>
    </recommendedName>
</protein>
<dbReference type="InterPro" id="IPR013083">
    <property type="entry name" value="Znf_RING/FYVE/PHD"/>
</dbReference>
<evidence type="ECO:0000313" key="8">
    <source>
        <dbReference type="Proteomes" id="UP001168098"/>
    </source>
</evidence>
<accession>A0AA39DPM1</accession>
<dbReference type="GO" id="GO:0008270">
    <property type="term" value="F:zinc ion binding"/>
    <property type="evidence" value="ECO:0007669"/>
    <property type="project" value="UniProtKB-KW"/>
</dbReference>
<dbReference type="PANTHER" id="PTHR46225:SF2">
    <property type="entry name" value="C3H4 TYPE ZINC FINGER PROTEIN"/>
    <property type="match status" value="1"/>
</dbReference>